<dbReference type="InterPro" id="IPR036390">
    <property type="entry name" value="WH_DNA-bd_sf"/>
</dbReference>
<dbReference type="PANTHER" id="PTHR43252:SF7">
    <property type="entry name" value="TRANSCRIPTIONAL REGULATOR YQJI"/>
    <property type="match status" value="1"/>
</dbReference>
<dbReference type="InterPro" id="IPR005149">
    <property type="entry name" value="Tscrpt_reg_PadR_N"/>
</dbReference>
<dbReference type="PANTHER" id="PTHR43252">
    <property type="entry name" value="TRANSCRIPTIONAL REGULATOR YQJI"/>
    <property type="match status" value="1"/>
</dbReference>
<evidence type="ECO:0000259" key="1">
    <source>
        <dbReference type="Pfam" id="PF03551"/>
    </source>
</evidence>
<name>A0A6G6WLS8_9ACTN</name>
<protein>
    <submittedName>
        <fullName evidence="2">PadR family transcriptional regulator</fullName>
    </submittedName>
</protein>
<dbReference type="KEGG" id="nano:G5V58_23125"/>
<dbReference type="EMBL" id="CP049257">
    <property type="protein sequence ID" value="QIG46199.1"/>
    <property type="molecule type" value="Genomic_DNA"/>
</dbReference>
<keyword evidence="3" id="KW-1185">Reference proteome</keyword>
<evidence type="ECO:0000313" key="2">
    <source>
        <dbReference type="EMBL" id="QIG46199.1"/>
    </source>
</evidence>
<proteinExistence type="predicted"/>
<dbReference type="AlphaFoldDB" id="A0A6G6WLS8"/>
<gene>
    <name evidence="2" type="ORF">G5V58_23125</name>
</gene>
<accession>A0A6G6WLS8</accession>
<dbReference type="InterPro" id="IPR036388">
    <property type="entry name" value="WH-like_DNA-bd_sf"/>
</dbReference>
<reference evidence="2 3" key="1">
    <citation type="submission" date="2020-02" db="EMBL/GenBank/DDBJ databases">
        <title>Full genome sequence of Nocardioides sp. R-3366.</title>
        <authorList>
            <person name="Im W.-T."/>
        </authorList>
    </citation>
    <scope>NUCLEOTIDE SEQUENCE [LARGE SCALE GENOMIC DNA]</scope>
    <source>
        <strain evidence="2 3">R-3366</strain>
    </source>
</reference>
<dbReference type="Proteomes" id="UP000502996">
    <property type="component" value="Chromosome"/>
</dbReference>
<dbReference type="SUPFAM" id="SSF46785">
    <property type="entry name" value="Winged helix' DNA-binding domain"/>
    <property type="match status" value="1"/>
</dbReference>
<organism evidence="2 3">
    <name type="scientific">Nocardioides anomalus</name>
    <dbReference type="NCBI Taxonomy" id="2712223"/>
    <lineage>
        <taxon>Bacteria</taxon>
        <taxon>Bacillati</taxon>
        <taxon>Actinomycetota</taxon>
        <taxon>Actinomycetes</taxon>
        <taxon>Propionibacteriales</taxon>
        <taxon>Nocardioidaceae</taxon>
        <taxon>Nocardioides</taxon>
    </lineage>
</organism>
<dbReference type="Pfam" id="PF03551">
    <property type="entry name" value="PadR"/>
    <property type="match status" value="1"/>
</dbReference>
<dbReference type="Gene3D" id="1.10.10.10">
    <property type="entry name" value="Winged helix-like DNA-binding domain superfamily/Winged helix DNA-binding domain"/>
    <property type="match status" value="1"/>
</dbReference>
<evidence type="ECO:0000313" key="3">
    <source>
        <dbReference type="Proteomes" id="UP000502996"/>
    </source>
</evidence>
<sequence>MLLLGAVGIFEPVNGYQIRRELTSWQVDRWAHLNPGSIYGGLTTLARQGHLARHELVDGGREVTVYELTGSGRTELERLTTTALETVELYDRSDFMAAFSMYPSVLPADLARRSLVQRRVHLEATLAEFTEIKMRSDAVPPHVLQGALLWYDVTVAELGWLREVVDELATGTRPEWEPPAGDPGWQMAADRERYREILDRADR</sequence>
<feature type="domain" description="Transcription regulator PadR N-terminal" evidence="1">
    <location>
        <begin position="11"/>
        <end position="77"/>
    </location>
</feature>